<dbReference type="Pfam" id="PF20152">
    <property type="entry name" value="DUF6534"/>
    <property type="match status" value="1"/>
</dbReference>
<accession>A0A165EQ85</accession>
<keyword evidence="4" id="KW-1185">Reference proteome</keyword>
<dbReference type="EMBL" id="KV426124">
    <property type="protein sequence ID" value="KZV87460.1"/>
    <property type="molecule type" value="Genomic_DNA"/>
</dbReference>
<feature type="transmembrane region" description="Helical" evidence="1">
    <location>
        <begin position="254"/>
        <end position="272"/>
    </location>
</feature>
<dbReference type="STRING" id="1314781.A0A165EQ85"/>
<evidence type="ECO:0000256" key="1">
    <source>
        <dbReference type="SAM" id="Phobius"/>
    </source>
</evidence>
<feature type="transmembrane region" description="Helical" evidence="1">
    <location>
        <begin position="145"/>
        <end position="164"/>
    </location>
</feature>
<keyword evidence="1" id="KW-0472">Membrane</keyword>
<gene>
    <name evidence="3" type="ORF">EXIGLDRAFT_839941</name>
</gene>
<evidence type="ECO:0000313" key="3">
    <source>
        <dbReference type="EMBL" id="KZV87460.1"/>
    </source>
</evidence>
<feature type="transmembrane region" description="Helical" evidence="1">
    <location>
        <begin position="68"/>
        <end position="93"/>
    </location>
</feature>
<dbReference type="PANTHER" id="PTHR40465:SF1">
    <property type="entry name" value="DUF6534 DOMAIN-CONTAINING PROTEIN"/>
    <property type="match status" value="1"/>
</dbReference>
<name>A0A165EQ85_EXIGL</name>
<feature type="domain" description="DUF6534" evidence="2">
    <location>
        <begin position="194"/>
        <end position="279"/>
    </location>
</feature>
<sequence length="351" mass="37637">MATPGSPMPDPAAGSAASEAVGFVLQNLPSYGALEVGTSVAMMLLGIATLQTWNYFRDFPKDPPGVKLLVAVVYLADIVHSILFIHMTYQLTLTGFVQLLTTGNPTILLQTPWSLQASVVVIAVIIFLVQTYFSLRVLRITQSKILGIGCFVLAVVRLGLEIALEVTVVQTPTIAVIETHQFKTLVVATLSIGTFTDIVVAAAICTALLRRRTGLARSDHLVDRVVAYTVGSGLATSIVSVVELVTYVTMPRNYVWMVFFAIISKVFSNSLLASLNQRTTHRVVTLSTMSTSGSSAGASASFNFKRRGDKEYITALEMSSVTDGTSTANSGGMPNDTLKINVSKEFATNSE</sequence>
<feature type="transmembrane region" description="Helical" evidence="1">
    <location>
        <begin position="221"/>
        <end position="242"/>
    </location>
</feature>
<feature type="transmembrane region" description="Helical" evidence="1">
    <location>
        <begin position="36"/>
        <end position="56"/>
    </location>
</feature>
<feature type="transmembrane region" description="Helical" evidence="1">
    <location>
        <begin position="184"/>
        <end position="209"/>
    </location>
</feature>
<evidence type="ECO:0000259" key="2">
    <source>
        <dbReference type="Pfam" id="PF20152"/>
    </source>
</evidence>
<dbReference type="Proteomes" id="UP000077266">
    <property type="component" value="Unassembled WGS sequence"/>
</dbReference>
<dbReference type="InterPro" id="IPR045339">
    <property type="entry name" value="DUF6534"/>
</dbReference>
<protein>
    <recommendedName>
        <fullName evidence="2">DUF6534 domain-containing protein</fullName>
    </recommendedName>
</protein>
<keyword evidence="1" id="KW-1133">Transmembrane helix</keyword>
<dbReference type="InParanoid" id="A0A165EQ85"/>
<dbReference type="PANTHER" id="PTHR40465">
    <property type="entry name" value="CHROMOSOME 1, WHOLE GENOME SHOTGUN SEQUENCE"/>
    <property type="match status" value="1"/>
</dbReference>
<reference evidence="3 4" key="1">
    <citation type="journal article" date="2016" name="Mol. Biol. Evol.">
        <title>Comparative Genomics of Early-Diverging Mushroom-Forming Fungi Provides Insights into the Origins of Lignocellulose Decay Capabilities.</title>
        <authorList>
            <person name="Nagy L.G."/>
            <person name="Riley R."/>
            <person name="Tritt A."/>
            <person name="Adam C."/>
            <person name="Daum C."/>
            <person name="Floudas D."/>
            <person name="Sun H."/>
            <person name="Yadav J.S."/>
            <person name="Pangilinan J."/>
            <person name="Larsson K.H."/>
            <person name="Matsuura K."/>
            <person name="Barry K."/>
            <person name="Labutti K."/>
            <person name="Kuo R."/>
            <person name="Ohm R.A."/>
            <person name="Bhattacharya S.S."/>
            <person name="Shirouzu T."/>
            <person name="Yoshinaga Y."/>
            <person name="Martin F.M."/>
            <person name="Grigoriev I.V."/>
            <person name="Hibbett D.S."/>
        </authorList>
    </citation>
    <scope>NUCLEOTIDE SEQUENCE [LARGE SCALE GENOMIC DNA]</scope>
    <source>
        <strain evidence="3 4">HHB12029</strain>
    </source>
</reference>
<evidence type="ECO:0000313" key="4">
    <source>
        <dbReference type="Proteomes" id="UP000077266"/>
    </source>
</evidence>
<feature type="transmembrane region" description="Helical" evidence="1">
    <location>
        <begin position="113"/>
        <end position="133"/>
    </location>
</feature>
<organism evidence="3 4">
    <name type="scientific">Exidia glandulosa HHB12029</name>
    <dbReference type="NCBI Taxonomy" id="1314781"/>
    <lineage>
        <taxon>Eukaryota</taxon>
        <taxon>Fungi</taxon>
        <taxon>Dikarya</taxon>
        <taxon>Basidiomycota</taxon>
        <taxon>Agaricomycotina</taxon>
        <taxon>Agaricomycetes</taxon>
        <taxon>Auriculariales</taxon>
        <taxon>Exidiaceae</taxon>
        <taxon>Exidia</taxon>
    </lineage>
</organism>
<dbReference type="OrthoDB" id="3190888at2759"/>
<feature type="non-terminal residue" evidence="3">
    <location>
        <position position="1"/>
    </location>
</feature>
<proteinExistence type="predicted"/>
<keyword evidence="1" id="KW-0812">Transmembrane</keyword>
<dbReference type="AlphaFoldDB" id="A0A165EQ85"/>